<dbReference type="RefSeq" id="WP_147163722.1">
    <property type="nucleotide sequence ID" value="NZ_BJZO01000045.1"/>
</dbReference>
<organism evidence="2 3">
    <name type="scientific">Pararhodospirillum oryzae</name>
    <dbReference type="NCBI Taxonomy" id="478448"/>
    <lineage>
        <taxon>Bacteria</taxon>
        <taxon>Pseudomonadati</taxon>
        <taxon>Pseudomonadota</taxon>
        <taxon>Alphaproteobacteria</taxon>
        <taxon>Rhodospirillales</taxon>
        <taxon>Rhodospirillaceae</taxon>
        <taxon>Pararhodospirillum</taxon>
    </lineage>
</organism>
<comment type="caution">
    <text evidence="2">The sequence shown here is derived from an EMBL/GenBank/DDBJ whole genome shotgun (WGS) entry which is preliminary data.</text>
</comment>
<evidence type="ECO:0000313" key="3">
    <source>
        <dbReference type="Proteomes" id="UP000321567"/>
    </source>
</evidence>
<evidence type="ECO:0000256" key="1">
    <source>
        <dbReference type="SAM" id="MobiDB-lite"/>
    </source>
</evidence>
<gene>
    <name evidence="2" type="ORF">ROR02_18220</name>
</gene>
<evidence type="ECO:0000313" key="2">
    <source>
        <dbReference type="EMBL" id="GEO81691.1"/>
    </source>
</evidence>
<dbReference type="OrthoDB" id="7362693at2"/>
<feature type="region of interest" description="Disordered" evidence="1">
    <location>
        <begin position="1"/>
        <end position="59"/>
    </location>
</feature>
<accession>A0A512H8C6</accession>
<dbReference type="EMBL" id="BJZO01000045">
    <property type="protein sequence ID" value="GEO81691.1"/>
    <property type="molecule type" value="Genomic_DNA"/>
</dbReference>
<dbReference type="Proteomes" id="UP000321567">
    <property type="component" value="Unassembled WGS sequence"/>
</dbReference>
<feature type="compositionally biased region" description="Pro residues" evidence="1">
    <location>
        <begin position="272"/>
        <end position="286"/>
    </location>
</feature>
<protein>
    <submittedName>
        <fullName evidence="2">Uncharacterized protein</fullName>
    </submittedName>
</protein>
<name>A0A512H8C6_9PROT</name>
<proteinExistence type="predicted"/>
<keyword evidence="3" id="KW-1185">Reference proteome</keyword>
<dbReference type="AlphaFoldDB" id="A0A512H8C6"/>
<sequence>MIPRPPAGPLDLEARAGDLPLSAEPRPLPGESAPLAAPEDSPAPDGSLAMEGSTPSAPGTMALPRIVRVLQPRHRPVSPLVRLLGLSFLAGAALAVAGVAHVKAEAQRARIDALHQTLVRERASVAQRQQELDALRPLAARWQQGRENGLFATASPDLLIATTLRLAEERRLGRLDWTWDTPQREEPAPGLARTVRPLTLTGAALVDGDILSLIDALLSDGQGHLSLARLALWREETGPALPLAAIRAGQPVALVAFEARLNATTLEHAGAPAPPPPPPGPLAVPDLPPAPAPATVLVGNPAELPRLSQAIQAGPWGRPPGWRDLADLGLDGLMWAAPSAWRLWVNGKALGPGDAPPPHARVLHVTPDGATLAISRGPRETSVVRLRPGETYHPFTDRIERDTKAP</sequence>
<reference evidence="2 3" key="1">
    <citation type="submission" date="2019-07" db="EMBL/GenBank/DDBJ databases">
        <title>Whole genome shotgun sequence of Rhodospirillum oryzae NBRC 107573.</title>
        <authorList>
            <person name="Hosoyama A."/>
            <person name="Uohara A."/>
            <person name="Ohji S."/>
            <person name="Ichikawa N."/>
        </authorList>
    </citation>
    <scope>NUCLEOTIDE SEQUENCE [LARGE SCALE GENOMIC DNA]</scope>
    <source>
        <strain evidence="2 3">NBRC 107573</strain>
    </source>
</reference>
<feature type="region of interest" description="Disordered" evidence="1">
    <location>
        <begin position="267"/>
        <end position="286"/>
    </location>
</feature>